<evidence type="ECO:0000259" key="1">
    <source>
        <dbReference type="PROSITE" id="PS50995"/>
    </source>
</evidence>
<dbReference type="InterPro" id="IPR000835">
    <property type="entry name" value="HTH_MarR-typ"/>
</dbReference>
<evidence type="ECO:0000313" key="2">
    <source>
        <dbReference type="EMBL" id="GGD96944.1"/>
    </source>
</evidence>
<dbReference type="Gene3D" id="1.10.10.10">
    <property type="entry name" value="Winged helix-like DNA-binding domain superfamily/Winged helix DNA-binding domain"/>
    <property type="match status" value="1"/>
</dbReference>
<dbReference type="SUPFAM" id="SSF46785">
    <property type="entry name" value="Winged helix' DNA-binding domain"/>
    <property type="match status" value="1"/>
</dbReference>
<accession>A0ABQ1S7E4</accession>
<dbReference type="EMBL" id="BMEG01000018">
    <property type="protein sequence ID" value="GGD96944.1"/>
    <property type="molecule type" value="Genomic_DNA"/>
</dbReference>
<protein>
    <recommendedName>
        <fullName evidence="1">HTH marR-type domain-containing protein</fullName>
    </recommendedName>
</protein>
<dbReference type="Proteomes" id="UP000597138">
    <property type="component" value="Unassembled WGS sequence"/>
</dbReference>
<organism evidence="2 3">
    <name type="scientific">Caballeronia grimmiae</name>
    <dbReference type="NCBI Taxonomy" id="1071679"/>
    <lineage>
        <taxon>Bacteria</taxon>
        <taxon>Pseudomonadati</taxon>
        <taxon>Pseudomonadota</taxon>
        <taxon>Betaproteobacteria</taxon>
        <taxon>Burkholderiales</taxon>
        <taxon>Burkholderiaceae</taxon>
        <taxon>Caballeronia</taxon>
    </lineage>
</organism>
<keyword evidence="3" id="KW-1185">Reference proteome</keyword>
<dbReference type="PROSITE" id="PS50995">
    <property type="entry name" value="HTH_MARR_2"/>
    <property type="match status" value="1"/>
</dbReference>
<name>A0ABQ1S7E4_9BURK</name>
<dbReference type="SMART" id="SM00347">
    <property type="entry name" value="HTH_MARR"/>
    <property type="match status" value="1"/>
</dbReference>
<feature type="domain" description="HTH marR-type" evidence="1">
    <location>
        <begin position="31"/>
        <end position="163"/>
    </location>
</feature>
<dbReference type="InterPro" id="IPR036388">
    <property type="entry name" value="WH-like_DNA-bd_sf"/>
</dbReference>
<dbReference type="PANTHER" id="PTHR33164:SF105">
    <property type="entry name" value="TRANSCRIPTIONAL REPRESSOR PROTEIN-RELATED"/>
    <property type="match status" value="1"/>
</dbReference>
<gene>
    <name evidence="2" type="ORF">GCM10010985_59590</name>
</gene>
<reference evidence="3" key="1">
    <citation type="journal article" date="2019" name="Int. J. Syst. Evol. Microbiol.">
        <title>The Global Catalogue of Microorganisms (GCM) 10K type strain sequencing project: providing services to taxonomists for standard genome sequencing and annotation.</title>
        <authorList>
            <consortium name="The Broad Institute Genomics Platform"/>
            <consortium name="The Broad Institute Genome Sequencing Center for Infectious Disease"/>
            <person name="Wu L."/>
            <person name="Ma J."/>
        </authorList>
    </citation>
    <scope>NUCLEOTIDE SEQUENCE [LARGE SCALE GENOMIC DNA]</scope>
    <source>
        <strain evidence="3">CGMCC 1.11013</strain>
    </source>
</reference>
<evidence type="ECO:0000313" key="3">
    <source>
        <dbReference type="Proteomes" id="UP000597138"/>
    </source>
</evidence>
<sequence>MLPGGLPPTNHLDIVRMHSYPRHMETEQPPDDCNCLVLRQAARRVTQLYERYLGAVGLTTAQFSIISKIARYPGVTTLELAEQMVMDRTTLVRAVKPLQREGLVLASKGPGAGRTHVLSLTVEGQIRYTLARESWRAAQAEFERRFGAARAESVREELRAIAV</sequence>
<dbReference type="PANTHER" id="PTHR33164">
    <property type="entry name" value="TRANSCRIPTIONAL REGULATOR, MARR FAMILY"/>
    <property type="match status" value="1"/>
</dbReference>
<proteinExistence type="predicted"/>
<dbReference type="Pfam" id="PF01047">
    <property type="entry name" value="MarR"/>
    <property type="match status" value="1"/>
</dbReference>
<comment type="caution">
    <text evidence="2">The sequence shown here is derived from an EMBL/GenBank/DDBJ whole genome shotgun (WGS) entry which is preliminary data.</text>
</comment>
<dbReference type="InterPro" id="IPR039422">
    <property type="entry name" value="MarR/SlyA-like"/>
</dbReference>
<dbReference type="InterPro" id="IPR036390">
    <property type="entry name" value="WH_DNA-bd_sf"/>
</dbReference>